<dbReference type="Proteomes" id="UP000326380">
    <property type="component" value="Unassembled WGS sequence"/>
</dbReference>
<accession>A0A7L4ZX89</accession>
<name>A0A7L4ZX89_9BACT</name>
<gene>
    <name evidence="2" type="ORF">F0P96_09470</name>
</gene>
<keyword evidence="3" id="KW-1185">Reference proteome</keyword>
<comment type="caution">
    <text evidence="2">The sequence shown here is derived from an EMBL/GenBank/DDBJ whole genome shotgun (WGS) entry which is preliminary data.</text>
</comment>
<dbReference type="Pfam" id="PF26566">
    <property type="entry name" value="PH_40"/>
    <property type="match status" value="1"/>
</dbReference>
<evidence type="ECO:0000259" key="1">
    <source>
        <dbReference type="Pfam" id="PF26566"/>
    </source>
</evidence>
<dbReference type="RefSeq" id="WP_151078619.1">
    <property type="nucleotide sequence ID" value="NZ_CP047647.1"/>
</dbReference>
<organism evidence="2 3">
    <name type="scientific">Hymenobacter busanensis</name>
    <dbReference type="NCBI Taxonomy" id="2607656"/>
    <lineage>
        <taxon>Bacteria</taxon>
        <taxon>Pseudomonadati</taxon>
        <taxon>Bacteroidota</taxon>
        <taxon>Cytophagia</taxon>
        <taxon>Cytophagales</taxon>
        <taxon>Hymenobacteraceae</taxon>
        <taxon>Hymenobacter</taxon>
    </lineage>
</organism>
<sequence length="202" mass="23321">MRGLFLGAILIWAAGWLAFHWLELNQKSDQKRVVIRWTPLREVHRLAMGLLFLVLGLVVLLTDKGEPIAKLLISGLFVAVAGVSAWLSWQYRRHDRAARLYVYPAERRFRYTNYGRVLRFEAADVKRITIRRSSVYKAPWASYQYACLALRNGQTLSITSLLVLPETLAELFPKATVHCEFWWICWFDPKQAKAQLLAGPMT</sequence>
<feature type="domain" description="PH" evidence="1">
    <location>
        <begin position="38"/>
        <end position="170"/>
    </location>
</feature>
<reference evidence="2 3" key="1">
    <citation type="submission" date="2019-09" db="EMBL/GenBank/DDBJ databases">
        <title>Genome sequence of Hymenobacter sp. M3.</title>
        <authorList>
            <person name="Srinivasan S."/>
        </authorList>
    </citation>
    <scope>NUCLEOTIDE SEQUENCE [LARGE SCALE GENOMIC DNA]</scope>
    <source>
        <strain evidence="2 3">M3</strain>
    </source>
</reference>
<proteinExistence type="predicted"/>
<dbReference type="AlphaFoldDB" id="A0A7L4ZX89"/>
<dbReference type="InterPro" id="IPR058916">
    <property type="entry name" value="PH_40"/>
</dbReference>
<protein>
    <recommendedName>
        <fullName evidence="1">PH domain-containing protein</fullName>
    </recommendedName>
</protein>
<evidence type="ECO:0000313" key="3">
    <source>
        <dbReference type="Proteomes" id="UP000326380"/>
    </source>
</evidence>
<dbReference type="EMBL" id="VTWU01000003">
    <property type="protein sequence ID" value="KAA9333199.1"/>
    <property type="molecule type" value="Genomic_DNA"/>
</dbReference>
<evidence type="ECO:0000313" key="2">
    <source>
        <dbReference type="EMBL" id="KAA9333199.1"/>
    </source>
</evidence>